<organism evidence="1">
    <name type="scientific">marine sediment metagenome</name>
    <dbReference type="NCBI Taxonomy" id="412755"/>
    <lineage>
        <taxon>unclassified sequences</taxon>
        <taxon>metagenomes</taxon>
        <taxon>ecological metagenomes</taxon>
    </lineage>
</organism>
<gene>
    <name evidence="1" type="ORF">S06H3_22965</name>
</gene>
<evidence type="ECO:0000313" key="1">
    <source>
        <dbReference type="EMBL" id="GAI03500.1"/>
    </source>
</evidence>
<proteinExistence type="predicted"/>
<feature type="non-terminal residue" evidence="1">
    <location>
        <position position="104"/>
    </location>
</feature>
<sequence length="104" mass="11292">MLPGVWEKNKLPIIIDPEVKTRDILRPSILIDAIMAKRNLGTKITDATLVIGLGPGFQAGKDVHVVVETNNSESLGKVIFEGEAEKDSGIPIPIMGLTFERVQS</sequence>
<comment type="caution">
    <text evidence="1">The sequence shown here is derived from an EMBL/GenBank/DDBJ whole genome shotgun (WGS) entry which is preliminary data.</text>
</comment>
<dbReference type="EMBL" id="BARV01012384">
    <property type="protein sequence ID" value="GAI03500.1"/>
    <property type="molecule type" value="Genomic_DNA"/>
</dbReference>
<name>X1LM91_9ZZZZ</name>
<dbReference type="AlphaFoldDB" id="X1LM91"/>
<protein>
    <submittedName>
        <fullName evidence="1">Uncharacterized protein</fullName>
    </submittedName>
</protein>
<accession>X1LM91</accession>
<reference evidence="1" key="1">
    <citation type="journal article" date="2014" name="Front. Microbiol.">
        <title>High frequency of phylogenetically diverse reductive dehalogenase-homologous genes in deep subseafloor sedimentary metagenomes.</title>
        <authorList>
            <person name="Kawai M."/>
            <person name="Futagami T."/>
            <person name="Toyoda A."/>
            <person name="Takaki Y."/>
            <person name="Nishi S."/>
            <person name="Hori S."/>
            <person name="Arai W."/>
            <person name="Tsubouchi T."/>
            <person name="Morono Y."/>
            <person name="Uchiyama I."/>
            <person name="Ito T."/>
            <person name="Fujiyama A."/>
            <person name="Inagaki F."/>
            <person name="Takami H."/>
        </authorList>
    </citation>
    <scope>NUCLEOTIDE SEQUENCE</scope>
    <source>
        <strain evidence="1">Expedition CK06-06</strain>
    </source>
</reference>